<organism evidence="1 2">
    <name type="scientific">Ranitomeya imitator</name>
    <name type="common">mimic poison frog</name>
    <dbReference type="NCBI Taxonomy" id="111125"/>
    <lineage>
        <taxon>Eukaryota</taxon>
        <taxon>Metazoa</taxon>
        <taxon>Chordata</taxon>
        <taxon>Craniata</taxon>
        <taxon>Vertebrata</taxon>
        <taxon>Euteleostomi</taxon>
        <taxon>Amphibia</taxon>
        <taxon>Batrachia</taxon>
        <taxon>Anura</taxon>
        <taxon>Neobatrachia</taxon>
        <taxon>Hyloidea</taxon>
        <taxon>Dendrobatidae</taxon>
        <taxon>Dendrobatinae</taxon>
        <taxon>Ranitomeya</taxon>
    </lineage>
</organism>
<reference evidence="1" key="1">
    <citation type="submission" date="2023-07" db="EMBL/GenBank/DDBJ databases">
        <authorList>
            <person name="Stuckert A."/>
        </authorList>
    </citation>
    <scope>NUCLEOTIDE SEQUENCE</scope>
</reference>
<dbReference type="EMBL" id="CAUEEQ010015088">
    <property type="protein sequence ID" value="CAJ0938791.1"/>
    <property type="molecule type" value="Genomic_DNA"/>
</dbReference>
<evidence type="ECO:0000313" key="1">
    <source>
        <dbReference type="EMBL" id="CAJ0938791.1"/>
    </source>
</evidence>
<protein>
    <submittedName>
        <fullName evidence="1">Uncharacterized protein</fullName>
    </submittedName>
</protein>
<proteinExistence type="predicted"/>
<comment type="caution">
    <text evidence="1">The sequence shown here is derived from an EMBL/GenBank/DDBJ whole genome shotgun (WGS) entry which is preliminary data.</text>
</comment>
<keyword evidence="2" id="KW-1185">Reference proteome</keyword>
<sequence>MVRDDPRPPLARTTEDDQMELSLGDRLEHTQYWDQLRKRLFIAVSQYEDQAQDVLYNQLKDGLFHLHGELLYRMFTSQQNLPNAAPHLKSTPGLLSA</sequence>
<name>A0ABN9LEV4_9NEOB</name>
<gene>
    <name evidence="1" type="ORF">RIMI_LOCUS7824584</name>
</gene>
<evidence type="ECO:0000313" key="2">
    <source>
        <dbReference type="Proteomes" id="UP001176940"/>
    </source>
</evidence>
<accession>A0ABN9LEV4</accession>
<dbReference type="Proteomes" id="UP001176940">
    <property type="component" value="Unassembled WGS sequence"/>
</dbReference>